<organism evidence="2 3">
    <name type="scientific">Pieris macdunnoughi</name>
    <dbReference type="NCBI Taxonomy" id="345717"/>
    <lineage>
        <taxon>Eukaryota</taxon>
        <taxon>Metazoa</taxon>
        <taxon>Ecdysozoa</taxon>
        <taxon>Arthropoda</taxon>
        <taxon>Hexapoda</taxon>
        <taxon>Insecta</taxon>
        <taxon>Pterygota</taxon>
        <taxon>Neoptera</taxon>
        <taxon>Endopterygota</taxon>
        <taxon>Lepidoptera</taxon>
        <taxon>Glossata</taxon>
        <taxon>Ditrysia</taxon>
        <taxon>Papilionoidea</taxon>
        <taxon>Pieridae</taxon>
        <taxon>Pierinae</taxon>
        <taxon>Pieris</taxon>
    </lineage>
</organism>
<name>A0A821WW90_9NEOP</name>
<gene>
    <name evidence="2" type="ORF">PMACD_LOCUS13972</name>
</gene>
<proteinExistence type="predicted"/>
<feature type="chain" id="PRO_5032564424" evidence="1">
    <location>
        <begin position="20"/>
        <end position="250"/>
    </location>
</feature>
<dbReference type="AlphaFoldDB" id="A0A821WW90"/>
<dbReference type="Proteomes" id="UP000663880">
    <property type="component" value="Unassembled WGS sequence"/>
</dbReference>
<protein>
    <submittedName>
        <fullName evidence="2">Uncharacterized protein</fullName>
    </submittedName>
</protein>
<dbReference type="OrthoDB" id="7480311at2759"/>
<evidence type="ECO:0000313" key="2">
    <source>
        <dbReference type="EMBL" id="CAF4932417.1"/>
    </source>
</evidence>
<dbReference type="EMBL" id="CAJOBZ010000063">
    <property type="protein sequence ID" value="CAF4932417.1"/>
    <property type="molecule type" value="Genomic_DNA"/>
</dbReference>
<feature type="signal peptide" evidence="1">
    <location>
        <begin position="1"/>
        <end position="19"/>
    </location>
</feature>
<evidence type="ECO:0000313" key="3">
    <source>
        <dbReference type="Proteomes" id="UP000663880"/>
    </source>
</evidence>
<reference evidence="2" key="1">
    <citation type="submission" date="2021-02" db="EMBL/GenBank/DDBJ databases">
        <authorList>
            <person name="Steward A R."/>
        </authorList>
    </citation>
    <scope>NUCLEOTIDE SEQUENCE</scope>
</reference>
<evidence type="ECO:0000256" key="1">
    <source>
        <dbReference type="SAM" id="SignalP"/>
    </source>
</evidence>
<keyword evidence="3" id="KW-1185">Reference proteome</keyword>
<accession>A0A821WW90</accession>
<keyword evidence="1" id="KW-0732">Signal</keyword>
<sequence>MFSTNILLILIINTPIVFPKSHLKRTSDDENEILQEDDKEPLKVPEDVEVFNVTANKPSHCWPSFSVDKYFNILDNLDAQYAQVRNNFQAAVGSDNFDTEMLKILVNTGGVAERTAYHVGGNRGLIPAGINLGGYCMMRAPKNILFFHRMKLRNDTHFKIEYLHNDLENMVLNTKINLNDVHLLGSFDRAVTDKDPSKLFYMPTFGQAEFLLKNVKYKMEGRYRLLHNTLNLVLAISDIQMDDIIMVVSI</sequence>
<comment type="caution">
    <text evidence="2">The sequence shown here is derived from an EMBL/GenBank/DDBJ whole genome shotgun (WGS) entry which is preliminary data.</text>
</comment>